<dbReference type="Gene3D" id="2.30.30.1150">
    <property type="match status" value="1"/>
</dbReference>
<dbReference type="InterPro" id="IPR000253">
    <property type="entry name" value="FHA_dom"/>
</dbReference>
<gene>
    <name evidence="8" type="primary">PHF12</name>
    <name evidence="8" type="ORF">Ciccas_006117</name>
</gene>
<dbReference type="InterPro" id="IPR042163">
    <property type="entry name" value="PHF12"/>
</dbReference>
<keyword evidence="3" id="KW-0862">Zinc</keyword>
<dbReference type="Gene3D" id="3.30.40.10">
    <property type="entry name" value="Zinc/RING finger domain, C3HC4 (zinc finger)"/>
    <property type="match status" value="1"/>
</dbReference>
<evidence type="ECO:0000259" key="7">
    <source>
        <dbReference type="PROSITE" id="PS50016"/>
    </source>
</evidence>
<evidence type="ECO:0000256" key="1">
    <source>
        <dbReference type="ARBA" id="ARBA00022723"/>
    </source>
</evidence>
<dbReference type="SUPFAM" id="SSF49879">
    <property type="entry name" value="SMAD/FHA domain"/>
    <property type="match status" value="1"/>
</dbReference>
<dbReference type="EMBL" id="JBJKFK010000791">
    <property type="protein sequence ID" value="KAL3315253.1"/>
    <property type="molecule type" value="Genomic_DNA"/>
</dbReference>
<keyword evidence="9" id="KW-1185">Reference proteome</keyword>
<dbReference type="InterPro" id="IPR008984">
    <property type="entry name" value="SMAD_FHA_dom_sf"/>
</dbReference>
<evidence type="ECO:0000256" key="2">
    <source>
        <dbReference type="ARBA" id="ARBA00022771"/>
    </source>
</evidence>
<proteinExistence type="predicted"/>
<dbReference type="PROSITE" id="PS50016">
    <property type="entry name" value="ZF_PHD_2"/>
    <property type="match status" value="1"/>
</dbReference>
<evidence type="ECO:0000259" key="6">
    <source>
        <dbReference type="PROSITE" id="PS50006"/>
    </source>
</evidence>
<dbReference type="Pfam" id="PF00628">
    <property type="entry name" value="PHD"/>
    <property type="match status" value="2"/>
</dbReference>
<dbReference type="AlphaFoldDB" id="A0ABD2Q786"/>
<keyword evidence="2 4" id="KW-0863">Zinc-finger</keyword>
<dbReference type="InterPro" id="IPR019786">
    <property type="entry name" value="Zinc_finger_PHD-type_CS"/>
</dbReference>
<dbReference type="SUPFAM" id="SSF57903">
    <property type="entry name" value="FYVE/PHD zinc finger"/>
    <property type="match status" value="2"/>
</dbReference>
<protein>
    <submittedName>
        <fullName evidence="8">PHD finger protein 12</fullName>
    </submittedName>
</protein>
<dbReference type="PROSITE" id="PS50006">
    <property type="entry name" value="FHA_DOMAIN"/>
    <property type="match status" value="1"/>
</dbReference>
<feature type="region of interest" description="Disordered" evidence="5">
    <location>
        <begin position="17"/>
        <end position="49"/>
    </location>
</feature>
<evidence type="ECO:0000256" key="3">
    <source>
        <dbReference type="ARBA" id="ARBA00022833"/>
    </source>
</evidence>
<keyword evidence="1" id="KW-0479">Metal-binding</keyword>
<name>A0ABD2Q786_9PLAT</name>
<feature type="domain" description="FHA" evidence="6">
    <location>
        <begin position="505"/>
        <end position="564"/>
    </location>
</feature>
<dbReference type="InterPro" id="IPR019787">
    <property type="entry name" value="Znf_PHD-finger"/>
</dbReference>
<evidence type="ECO:0000256" key="4">
    <source>
        <dbReference type="PROSITE-ProRule" id="PRU00146"/>
    </source>
</evidence>
<evidence type="ECO:0000256" key="5">
    <source>
        <dbReference type="SAM" id="MobiDB-lite"/>
    </source>
</evidence>
<sequence length="694" mass="79154">MDQIQLLFEPPVDCNGRVRNYSNRNTSGGRQNKERSMDLPNTSKTADDPNWRKPKANCHEYCDSCGCIDGDRLVCDRCPASFHLECLDPPMDSEEADTGVWYCHRCSLIIREEEDGASVNSERTDGSSRQSNLKCPSFSLPFARAQITNYIKAPRLRYTAAGPSPTSLGNSLLDLISDCETLYETSKLRSIWQMLNYATHLNPKEFDLPKDLIPGFKIPRSYKYEQERKNKGIIELDNGLIPRPIRNCYTCSKTCLTEPLLCCDYCDASFHISCLDPPLTHFPARCERWMCPNHAEIAIDAHLLKSPRLSERMALWDRINVLSDSTIKSCQFDTEFSHEAKQHILIEFLSQLKRKYQPIEAAEADFWEKCQTYQSSKRNKLTLSLSADTVNRDMEEGQMKSKVPNAIKNLYKKPLNLFIEEIDGECYRAEPEQQEFLASLLQFYKAIKSTKEVVPSSKSKIKNEEPTKLFTRSYEGLALEDMPCRATLIPRNCKGPSFRMTFKQAKIGFDLDCHLNLDLYSIDEEPKCGRVSAHHATIFFDSYSRTYELINYSEYGTLVDCVKFGIDNLDENSLELNSTELVRRVHELVKTGQDKKMASLGGNIKGGKSKAKQEKRFMMPAPRTRPLSSLDECSCKPHLPNLELKDEAEREEILKQLTKIIDEPGSESGALLRLGSIVKFGCYEFIFSIVEVDV</sequence>
<dbReference type="PROSITE" id="PS01359">
    <property type="entry name" value="ZF_PHD_1"/>
    <property type="match status" value="1"/>
</dbReference>
<dbReference type="PANTHER" id="PTHR46309">
    <property type="entry name" value="PHD FINGER PROTEIN 12"/>
    <property type="match status" value="1"/>
</dbReference>
<dbReference type="InterPro" id="IPR001965">
    <property type="entry name" value="Znf_PHD"/>
</dbReference>
<feature type="compositionally biased region" description="Polar residues" evidence="5">
    <location>
        <begin position="20"/>
        <end position="30"/>
    </location>
</feature>
<comment type="caution">
    <text evidence="8">The sequence shown here is derived from an EMBL/GenBank/DDBJ whole genome shotgun (WGS) entry which is preliminary data.</text>
</comment>
<dbReference type="InterPro" id="IPR011011">
    <property type="entry name" value="Znf_FYVE_PHD"/>
</dbReference>
<organism evidence="8 9">
    <name type="scientific">Cichlidogyrus casuarinus</name>
    <dbReference type="NCBI Taxonomy" id="1844966"/>
    <lineage>
        <taxon>Eukaryota</taxon>
        <taxon>Metazoa</taxon>
        <taxon>Spiralia</taxon>
        <taxon>Lophotrochozoa</taxon>
        <taxon>Platyhelminthes</taxon>
        <taxon>Monogenea</taxon>
        <taxon>Monopisthocotylea</taxon>
        <taxon>Dactylogyridea</taxon>
        <taxon>Ancyrocephalidae</taxon>
        <taxon>Cichlidogyrus</taxon>
    </lineage>
</organism>
<dbReference type="CDD" id="cd15534">
    <property type="entry name" value="PHD2_PHF12_Rco1"/>
    <property type="match status" value="1"/>
</dbReference>
<feature type="domain" description="PHD-type" evidence="7">
    <location>
        <begin position="59"/>
        <end position="109"/>
    </location>
</feature>
<evidence type="ECO:0000313" key="8">
    <source>
        <dbReference type="EMBL" id="KAL3315253.1"/>
    </source>
</evidence>
<reference evidence="8 9" key="1">
    <citation type="submission" date="2024-11" db="EMBL/GenBank/DDBJ databases">
        <title>Adaptive evolution of stress response genes in parasites aligns with host niche diversity.</title>
        <authorList>
            <person name="Hahn C."/>
            <person name="Resl P."/>
        </authorList>
    </citation>
    <scope>NUCLEOTIDE SEQUENCE [LARGE SCALE GENOMIC DNA]</scope>
    <source>
        <strain evidence="8">EGGRZ-B1_66</strain>
        <tissue evidence="8">Body</tissue>
    </source>
</reference>
<accession>A0ABD2Q786</accession>
<dbReference type="PANTHER" id="PTHR46309:SF1">
    <property type="entry name" value="PHD FINGER PROTEIN 12"/>
    <property type="match status" value="1"/>
</dbReference>
<dbReference type="InterPro" id="IPR013083">
    <property type="entry name" value="Znf_RING/FYVE/PHD"/>
</dbReference>
<dbReference type="GO" id="GO:0008270">
    <property type="term" value="F:zinc ion binding"/>
    <property type="evidence" value="ECO:0007669"/>
    <property type="project" value="UniProtKB-KW"/>
</dbReference>
<evidence type="ECO:0000313" key="9">
    <source>
        <dbReference type="Proteomes" id="UP001626550"/>
    </source>
</evidence>
<dbReference type="SMART" id="SM00249">
    <property type="entry name" value="PHD"/>
    <property type="match status" value="2"/>
</dbReference>
<dbReference type="Proteomes" id="UP001626550">
    <property type="component" value="Unassembled WGS sequence"/>
</dbReference>